<comment type="caution">
    <text evidence="3">The sequence shown here is derived from an EMBL/GenBank/DDBJ whole genome shotgun (WGS) entry which is preliminary data.</text>
</comment>
<protein>
    <recommendedName>
        <fullName evidence="2">Intracellular proteinase inhibitor BsuPI domain-containing protein</fullName>
    </recommendedName>
</protein>
<dbReference type="RefSeq" id="WP_230494780.1">
    <property type="nucleotide sequence ID" value="NZ_CAKJTG010000001.1"/>
</dbReference>
<dbReference type="AlphaFoldDB" id="A0A9C7L8V1"/>
<evidence type="ECO:0000259" key="2">
    <source>
        <dbReference type="Pfam" id="PF12690"/>
    </source>
</evidence>
<dbReference type="EMBL" id="CAKJTG010000001">
    <property type="protein sequence ID" value="CAG9606497.1"/>
    <property type="molecule type" value="Genomic_DNA"/>
</dbReference>
<keyword evidence="4" id="KW-1185">Reference proteome</keyword>
<accession>A0A9C7L8V1</accession>
<dbReference type="PROSITE" id="PS51257">
    <property type="entry name" value="PROKAR_LIPOPROTEIN"/>
    <property type="match status" value="1"/>
</dbReference>
<keyword evidence="1" id="KW-0732">Signal</keyword>
<evidence type="ECO:0000256" key="1">
    <source>
        <dbReference type="SAM" id="SignalP"/>
    </source>
</evidence>
<gene>
    <name evidence="3" type="ORF">NEOCIP111885_00185</name>
</gene>
<feature type="signal peptide" evidence="1">
    <location>
        <begin position="1"/>
        <end position="21"/>
    </location>
</feature>
<feature type="chain" id="PRO_5038821931" description="Intracellular proteinase inhibitor BsuPI domain-containing protein" evidence="1">
    <location>
        <begin position="22"/>
        <end position="247"/>
    </location>
</feature>
<sequence length="247" mass="27282">MNFKKGIGSVLTTLFIITSLAACGTTENGTSEPKKVVTGSNGEAPTGIVAGQLTPSLEKVMKEGKLTYIFTIKNDKEVEDVLKYSSSQQYDYKLIDSKGNVAYTYSMDKLFMQAISEQIVKQGEIVQFEIDLSEDLKKLPPGTYQFEVWSTATDREDLKAKSEFNWGGEGEGLEEEAGKLAGAVVTYVGLMDQNSIEVINENGVYEHYRLSNAVKPDFNTLEKDAKITIHYGITSDGQKIIEEVITE</sequence>
<dbReference type="InterPro" id="IPR020481">
    <property type="entry name" value="Intracell_prot_inh_BsuPI"/>
</dbReference>
<dbReference type="Pfam" id="PF12690">
    <property type="entry name" value="BsuPI"/>
    <property type="match status" value="1"/>
</dbReference>
<evidence type="ECO:0000313" key="3">
    <source>
        <dbReference type="EMBL" id="CAG9606497.1"/>
    </source>
</evidence>
<dbReference type="Proteomes" id="UP000789845">
    <property type="component" value="Unassembled WGS sequence"/>
</dbReference>
<evidence type="ECO:0000313" key="4">
    <source>
        <dbReference type="Proteomes" id="UP000789845"/>
    </source>
</evidence>
<reference evidence="3" key="1">
    <citation type="submission" date="2021-10" db="EMBL/GenBank/DDBJ databases">
        <authorList>
            <person name="Criscuolo A."/>
        </authorList>
    </citation>
    <scope>NUCLEOTIDE SEQUENCE</scope>
    <source>
        <strain evidence="3">CIP111885</strain>
    </source>
</reference>
<dbReference type="Gene3D" id="2.60.40.2360">
    <property type="entry name" value="Intracellular proteinase inhibitor BsuPI"/>
    <property type="match status" value="1"/>
</dbReference>
<dbReference type="InterPro" id="IPR038144">
    <property type="entry name" value="IPI"/>
</dbReference>
<feature type="domain" description="Intracellular proteinase inhibitor BsuPI" evidence="2">
    <location>
        <begin position="61"/>
        <end position="153"/>
    </location>
</feature>
<name>A0A9C7L8V1_9BACI</name>
<proteinExistence type="predicted"/>
<organism evidence="3 4">
    <name type="scientific">Pseudoneobacillus rhizosphaerae</name>
    <dbReference type="NCBI Taxonomy" id="2880968"/>
    <lineage>
        <taxon>Bacteria</taxon>
        <taxon>Bacillati</taxon>
        <taxon>Bacillota</taxon>
        <taxon>Bacilli</taxon>
        <taxon>Bacillales</taxon>
        <taxon>Bacillaceae</taxon>
        <taxon>Pseudoneobacillus</taxon>
    </lineage>
</organism>